<dbReference type="Proteomes" id="UP000218965">
    <property type="component" value="Chromosome"/>
</dbReference>
<protein>
    <submittedName>
        <fullName evidence="1">Zinc-regulated transporter 1</fullName>
    </submittedName>
</protein>
<reference evidence="2" key="1">
    <citation type="submission" date="2015-12" db="EMBL/GenBank/DDBJ databases">
        <authorList>
            <person name="Shamseldin A."/>
            <person name="Moawad H."/>
            <person name="Abd El-Rahim W.M."/>
            <person name="Sadowsky M.J."/>
        </authorList>
    </citation>
    <scope>NUCLEOTIDE SEQUENCE [LARGE SCALE GENOMIC DNA]</scope>
    <source>
        <strain evidence="2">JAM AC0309</strain>
    </source>
</reference>
<organism evidence="1 2">
    <name type="scientific">Microcella alkaliphila</name>
    <dbReference type="NCBI Taxonomy" id="279828"/>
    <lineage>
        <taxon>Bacteria</taxon>
        <taxon>Bacillati</taxon>
        <taxon>Actinomycetota</taxon>
        <taxon>Actinomycetes</taxon>
        <taxon>Micrococcales</taxon>
        <taxon>Microbacteriaceae</taxon>
        <taxon>Microcella</taxon>
    </lineage>
</organism>
<dbReference type="AlphaFoldDB" id="A0A0U5BRB4"/>
<accession>A0A0U5BRB4</accession>
<sequence length="83" mass="9229">MVAEERDRVIDELSKKRIGGTNFMFRVLHNAQVIAGPGPYIDHELGDVDIPHLVRGVGLHQEEVEITRRRHGATCTGPEKCGV</sequence>
<name>A0A0U5BRB4_9MICO</name>
<gene>
    <name evidence="1" type="ORF">MalAC0309_2616</name>
</gene>
<evidence type="ECO:0000313" key="1">
    <source>
        <dbReference type="EMBL" id="BAU33451.1"/>
    </source>
</evidence>
<dbReference type="EMBL" id="AP017315">
    <property type="protein sequence ID" value="BAU33451.1"/>
    <property type="molecule type" value="Genomic_DNA"/>
</dbReference>
<reference evidence="1 2" key="2">
    <citation type="submission" date="2016-01" db="EMBL/GenBank/DDBJ databases">
        <title>Microcella alkaliphila JAM AC0309 whole genome shotgun sequence.</title>
        <authorList>
            <person name="Kurata A."/>
            <person name="Hirose Y."/>
            <person name="Kishimoto N."/>
            <person name="Kobayashi T."/>
        </authorList>
    </citation>
    <scope>NUCLEOTIDE SEQUENCE [LARGE SCALE GENOMIC DNA]</scope>
    <source>
        <strain evidence="1 2">JAM AC0309</strain>
    </source>
</reference>
<dbReference type="KEGG" id="malk:MalAC0309_2616"/>
<evidence type="ECO:0000313" key="2">
    <source>
        <dbReference type="Proteomes" id="UP000218965"/>
    </source>
</evidence>
<proteinExistence type="predicted"/>